<sequence>MISQPQFTYFSHSASRRAPAFMPAFARTPLVAIGVPLHLGFITASPHLCATSRNNQQMLTGGTHPPFLIILFSLRVPHHAAGSNFALRNARPVHGIQGRPATRYTSTSMAHLNPSAAHAHLRSAKPQSYLPSVICRYVFITLQYMFLSNSMNPI</sequence>
<dbReference type="AlphaFoldDB" id="A0A8H6Z6M2"/>
<dbReference type="Proteomes" id="UP000620124">
    <property type="component" value="Unassembled WGS sequence"/>
</dbReference>
<protein>
    <submittedName>
        <fullName evidence="1">Uncharacterized protein</fullName>
    </submittedName>
</protein>
<keyword evidence="2" id="KW-1185">Reference proteome</keyword>
<dbReference type="EMBL" id="JACAZI010000001">
    <property type="protein sequence ID" value="KAF7371554.1"/>
    <property type="molecule type" value="Genomic_DNA"/>
</dbReference>
<organism evidence="1 2">
    <name type="scientific">Mycena venus</name>
    <dbReference type="NCBI Taxonomy" id="2733690"/>
    <lineage>
        <taxon>Eukaryota</taxon>
        <taxon>Fungi</taxon>
        <taxon>Dikarya</taxon>
        <taxon>Basidiomycota</taxon>
        <taxon>Agaricomycotina</taxon>
        <taxon>Agaricomycetes</taxon>
        <taxon>Agaricomycetidae</taxon>
        <taxon>Agaricales</taxon>
        <taxon>Marasmiineae</taxon>
        <taxon>Mycenaceae</taxon>
        <taxon>Mycena</taxon>
    </lineage>
</organism>
<reference evidence="1" key="1">
    <citation type="submission" date="2020-05" db="EMBL/GenBank/DDBJ databases">
        <title>Mycena genomes resolve the evolution of fungal bioluminescence.</title>
        <authorList>
            <person name="Tsai I.J."/>
        </authorList>
    </citation>
    <scope>NUCLEOTIDE SEQUENCE</scope>
    <source>
        <strain evidence="1">CCC161011</strain>
    </source>
</reference>
<evidence type="ECO:0000313" key="1">
    <source>
        <dbReference type="EMBL" id="KAF7371554.1"/>
    </source>
</evidence>
<accession>A0A8H6Z6M2</accession>
<evidence type="ECO:0000313" key="2">
    <source>
        <dbReference type="Proteomes" id="UP000620124"/>
    </source>
</evidence>
<comment type="caution">
    <text evidence="1">The sequence shown here is derived from an EMBL/GenBank/DDBJ whole genome shotgun (WGS) entry which is preliminary data.</text>
</comment>
<proteinExistence type="predicted"/>
<name>A0A8H6Z6M2_9AGAR</name>
<gene>
    <name evidence="1" type="ORF">MVEN_00010400</name>
</gene>